<gene>
    <name evidence="6" type="ORF">D5S19_13835</name>
</gene>
<evidence type="ECO:0000259" key="4">
    <source>
        <dbReference type="PROSITE" id="PS51077"/>
    </source>
</evidence>
<dbReference type="GO" id="GO:0003700">
    <property type="term" value="F:DNA-binding transcription factor activity"/>
    <property type="evidence" value="ECO:0007669"/>
    <property type="project" value="TreeGrafter"/>
</dbReference>
<dbReference type="Pfam" id="PF09339">
    <property type="entry name" value="HTH_IclR"/>
    <property type="match status" value="1"/>
</dbReference>
<reference evidence="6 7" key="1">
    <citation type="submission" date="2018-09" db="EMBL/GenBank/DDBJ databases">
        <title>YIM PH 21725 draft genome.</title>
        <authorList>
            <person name="Miao C."/>
        </authorList>
    </citation>
    <scope>NUCLEOTIDE SEQUENCE [LARGE SCALE GENOMIC DNA]</scope>
    <source>
        <strain evidence="7">YIM PH21725</strain>
    </source>
</reference>
<evidence type="ECO:0000313" key="7">
    <source>
        <dbReference type="Proteomes" id="UP000285112"/>
    </source>
</evidence>
<dbReference type="PROSITE" id="PS51078">
    <property type="entry name" value="ICLR_ED"/>
    <property type="match status" value="1"/>
</dbReference>
<organism evidence="6 7">
    <name type="scientific">Amycolatopsis panacis</name>
    <dbReference type="NCBI Taxonomy" id="2340917"/>
    <lineage>
        <taxon>Bacteria</taxon>
        <taxon>Bacillati</taxon>
        <taxon>Actinomycetota</taxon>
        <taxon>Actinomycetes</taxon>
        <taxon>Pseudonocardiales</taxon>
        <taxon>Pseudonocardiaceae</taxon>
        <taxon>Amycolatopsis</taxon>
    </lineage>
</organism>
<comment type="caution">
    <text evidence="6">The sequence shown here is derived from an EMBL/GenBank/DDBJ whole genome shotgun (WGS) entry which is preliminary data.</text>
</comment>
<dbReference type="Gene3D" id="1.10.10.10">
    <property type="entry name" value="Winged helix-like DNA-binding domain superfamily/Winged helix DNA-binding domain"/>
    <property type="match status" value="1"/>
</dbReference>
<evidence type="ECO:0000256" key="1">
    <source>
        <dbReference type="ARBA" id="ARBA00023015"/>
    </source>
</evidence>
<dbReference type="Gene3D" id="3.30.450.40">
    <property type="match status" value="1"/>
</dbReference>
<evidence type="ECO:0000256" key="3">
    <source>
        <dbReference type="ARBA" id="ARBA00023163"/>
    </source>
</evidence>
<feature type="domain" description="HTH iclR-type" evidence="4">
    <location>
        <begin position="8"/>
        <end position="66"/>
    </location>
</feature>
<proteinExistence type="predicted"/>
<evidence type="ECO:0000313" key="6">
    <source>
        <dbReference type="EMBL" id="RJQ85463.1"/>
    </source>
</evidence>
<dbReference type="GO" id="GO:0003677">
    <property type="term" value="F:DNA binding"/>
    <property type="evidence" value="ECO:0007669"/>
    <property type="project" value="UniProtKB-KW"/>
</dbReference>
<dbReference type="PROSITE" id="PS51077">
    <property type="entry name" value="HTH_ICLR"/>
    <property type="match status" value="1"/>
</dbReference>
<keyword evidence="3" id="KW-0804">Transcription</keyword>
<dbReference type="InterPro" id="IPR029016">
    <property type="entry name" value="GAF-like_dom_sf"/>
</dbReference>
<feature type="domain" description="IclR-ED" evidence="5">
    <location>
        <begin position="71"/>
        <end position="253"/>
    </location>
</feature>
<keyword evidence="2" id="KW-0238">DNA-binding</keyword>
<dbReference type="Pfam" id="PF01614">
    <property type="entry name" value="IclR_C"/>
    <property type="match status" value="1"/>
</dbReference>
<sequence length="261" mass="27669">MNAKPPVVSSALKVFEALELICQAQQPISLDQLARSLEVSGPTAYRIVNTLIETNFVKPHGYRQGYSATMKIFGLGAQYAGSFEFRDAARRAFRPVGMRFAETITVAKADGFEAVFIDKIRAGASLVFYCDIGRSLPLHVGAAPRSILAHLGDEEFESYLQTDLLARTTETLTDPDELRAARDRARADGFVLSVDEVDRGVSGIAVPILDPAGQILGAVAIANTSSAWSAADRAARAEAMKAAAAGMAEAMGGGMAKSAIG</sequence>
<dbReference type="Proteomes" id="UP000285112">
    <property type="component" value="Unassembled WGS sequence"/>
</dbReference>
<dbReference type="SUPFAM" id="SSF55781">
    <property type="entry name" value="GAF domain-like"/>
    <property type="match status" value="1"/>
</dbReference>
<dbReference type="InterPro" id="IPR014757">
    <property type="entry name" value="Tscrpt_reg_IclR_C"/>
</dbReference>
<accession>A0A419I4P4</accession>
<dbReference type="AlphaFoldDB" id="A0A419I4P4"/>
<keyword evidence="7" id="KW-1185">Reference proteome</keyword>
<name>A0A419I4P4_9PSEU</name>
<dbReference type="GO" id="GO:0045892">
    <property type="term" value="P:negative regulation of DNA-templated transcription"/>
    <property type="evidence" value="ECO:0007669"/>
    <property type="project" value="TreeGrafter"/>
</dbReference>
<evidence type="ECO:0000256" key="2">
    <source>
        <dbReference type="ARBA" id="ARBA00023125"/>
    </source>
</evidence>
<dbReference type="SMART" id="SM00346">
    <property type="entry name" value="HTH_ICLR"/>
    <property type="match status" value="1"/>
</dbReference>
<dbReference type="InterPro" id="IPR005471">
    <property type="entry name" value="Tscrpt_reg_IclR_N"/>
</dbReference>
<dbReference type="InterPro" id="IPR050707">
    <property type="entry name" value="HTH_MetabolicPath_Reg"/>
</dbReference>
<dbReference type="InterPro" id="IPR036388">
    <property type="entry name" value="WH-like_DNA-bd_sf"/>
</dbReference>
<evidence type="ECO:0000259" key="5">
    <source>
        <dbReference type="PROSITE" id="PS51078"/>
    </source>
</evidence>
<keyword evidence="1" id="KW-0805">Transcription regulation</keyword>
<dbReference type="PANTHER" id="PTHR30136">
    <property type="entry name" value="HELIX-TURN-HELIX TRANSCRIPTIONAL REGULATOR, ICLR FAMILY"/>
    <property type="match status" value="1"/>
</dbReference>
<dbReference type="InterPro" id="IPR036390">
    <property type="entry name" value="WH_DNA-bd_sf"/>
</dbReference>
<dbReference type="PANTHER" id="PTHR30136:SF7">
    <property type="entry name" value="HTH-TYPE TRANSCRIPTIONAL REGULATOR KDGR-RELATED"/>
    <property type="match status" value="1"/>
</dbReference>
<protein>
    <submittedName>
        <fullName evidence="6">IclR family transcriptional regulator</fullName>
    </submittedName>
</protein>
<dbReference type="EMBL" id="QZFV01000078">
    <property type="protein sequence ID" value="RJQ85463.1"/>
    <property type="molecule type" value="Genomic_DNA"/>
</dbReference>
<dbReference type="SUPFAM" id="SSF46785">
    <property type="entry name" value="Winged helix' DNA-binding domain"/>
    <property type="match status" value="1"/>
</dbReference>